<evidence type="ECO:0000256" key="4">
    <source>
        <dbReference type="ARBA" id="ARBA00022552"/>
    </source>
</evidence>
<comment type="function">
    <text evidence="13">Broad-specificity nucleoside monophosphate (NMP) kinase that catalyzes the reversible transfer of the terminal phosphate group between nucleoside triphosphates and monophosphates. Has also ATPase activity. Involved in the late cytoplasmic maturation steps of the 40S ribosomal particles, specifically 18S rRNA maturation. While NMP activity is not required for ribosome maturation, ATPase activity is. Associates transiently with small ribosomal subunit protein uS11. ATP hydrolysis breaks the interaction with uS11. May temporarily remove uS11 from the ribosome to enable a conformational change of the ribosomal RNA that is needed for the final maturation step of the small ribosomal subunit. Its NMP activity may have a role in nuclear energy homeostasis. May be involved in regulation of Cajal body (CB) formation.</text>
</comment>
<keyword evidence="21" id="KW-1185">Reference proteome</keyword>
<dbReference type="InterPro" id="IPR008253">
    <property type="entry name" value="Marvel"/>
</dbReference>
<evidence type="ECO:0000256" key="8">
    <source>
        <dbReference type="ARBA" id="ARBA00022777"/>
    </source>
</evidence>
<dbReference type="PANTHER" id="PTHR12595:SF0">
    <property type="entry name" value="ADENYLATE KINASE ISOENZYME 6"/>
    <property type="match status" value="1"/>
</dbReference>
<dbReference type="GO" id="GO:0005524">
    <property type="term" value="F:ATP binding"/>
    <property type="evidence" value="ECO:0007669"/>
    <property type="project" value="UniProtKB-KW"/>
</dbReference>
<evidence type="ECO:0000256" key="3">
    <source>
        <dbReference type="ARBA" id="ARBA00022517"/>
    </source>
</evidence>
<protein>
    <recommendedName>
        <fullName evidence="13">Adenylate kinase isoenzyme 6</fullName>
        <shortName evidence="13">AK6</shortName>
        <ecNumber evidence="13">2.7.4.3</ecNumber>
    </recommendedName>
    <alternativeName>
        <fullName evidence="13">Coilin-interacting nuclear ATPase protein</fullName>
    </alternativeName>
    <alternativeName>
        <fullName evidence="13">Dual activity adenylate kinase/ATPase</fullName>
        <shortName evidence="13">AK/ATPase</shortName>
    </alternativeName>
</protein>
<dbReference type="FunFam" id="3.40.50.300:FF:003001">
    <property type="entry name" value="Adenylate kinase isoenzyme 6"/>
    <property type="match status" value="1"/>
</dbReference>
<comment type="catalytic activity">
    <reaction evidence="13">
        <text>AMP + ATP = 2 ADP</text>
        <dbReference type="Rhea" id="RHEA:12973"/>
        <dbReference type="ChEBI" id="CHEBI:30616"/>
        <dbReference type="ChEBI" id="CHEBI:456215"/>
        <dbReference type="ChEBI" id="CHEBI:456216"/>
        <dbReference type="EC" id="2.7.4.3"/>
    </reaction>
</comment>
<evidence type="ECO:0000256" key="1">
    <source>
        <dbReference type="ARBA" id="ARBA00004141"/>
    </source>
</evidence>
<keyword evidence="4 13" id="KW-0698">rRNA processing</keyword>
<evidence type="ECO:0000313" key="20">
    <source>
        <dbReference type="EMBL" id="KAK1806874.1"/>
    </source>
</evidence>
<dbReference type="PROSITE" id="PS51225">
    <property type="entry name" value="MARVEL"/>
    <property type="match status" value="1"/>
</dbReference>
<keyword evidence="5 13" id="KW-0808">Transferase</keyword>
<feature type="transmembrane region" description="Helical" evidence="17">
    <location>
        <begin position="374"/>
        <end position="398"/>
    </location>
</feature>
<feature type="compositionally biased region" description="Pro residues" evidence="16">
    <location>
        <begin position="224"/>
        <end position="234"/>
    </location>
</feature>
<dbReference type="SUPFAM" id="SSF52540">
    <property type="entry name" value="P-loop containing nucleoside triphosphate hydrolases"/>
    <property type="match status" value="1"/>
</dbReference>
<dbReference type="GO" id="GO:0042274">
    <property type="term" value="P:ribosomal small subunit biogenesis"/>
    <property type="evidence" value="ECO:0007669"/>
    <property type="project" value="UniProtKB-UniRule"/>
</dbReference>
<dbReference type="HAMAP" id="MF_00039">
    <property type="entry name" value="Adenylate_kinase_AK6"/>
    <property type="match status" value="1"/>
</dbReference>
<evidence type="ECO:0000256" key="13">
    <source>
        <dbReference type="HAMAP-Rule" id="MF_03173"/>
    </source>
</evidence>
<dbReference type="AlphaFoldDB" id="A0AAD8ZWW7"/>
<sequence>MRIMRRPNILLTGTPGVGKTTLGKELAERTGLVYVNVGELAQEGQLFDGYDDEYQCPILDEDRVVDELEDKMADGGVIVDYHGCDFFPERWFHIVFVLRTDNTNLYNRLENRGYTGKKLQDNVQCEIFQTIYEEAMEAYKGEIVHQLPSNDPEDLEMNLEQIMQWIEQVQALRSKPMSAGNGSAAYFDHIKAPPHYDEVPIGSLAREQDIPYPSRADSPFSDEPFPPPPLPDFPPVGTEFYPSDVEDQPDDAMDIKPVRRFIPDSVKNFFRGASFRSSKPSSVLPAPDPVNSSTAGVRCSPPHSRAPSSGAPSSYLDPYGGSGGSYASRREHAALLGEPAESASGQSARTAMTYSERVEEYHQRYAYMKSWAGLLRILGCAELLLGAAVFACVCAYVHKDNEWYNMFGYTQHSVYGGSFGAMGSMYGGYGVDYNGPRTPFILVVAGLAWIATVILLVLGMTMYYRTILLDSGWWPITECVFNAVLAFLYLAAAVVYVRDTLRGGLCYYPQFNQGPNAAFCRTEAGQTAAIIFLFLNTLLYLVSAAVCLVLWRHEAARLRREALEQEIGRESTASGPIYKPLLGAPPESTDSGMIAPPLTMEPEFLRGHIPAGHIPKPVVIADYVAKYPSIHTDEERDQYRAVFNDQYAEYKELHAEVQVLAKKFDDLDVIVKKLPSQPASQMEQERINTIMQEYHRKKADPTYLEKVERCEYLKNKLSHIKQKIQEYDKVMDWNDGYS</sequence>
<dbReference type="PANTHER" id="PTHR12595">
    <property type="entry name" value="POS9-ACTIVATING FACTOR FAP7-RELATED"/>
    <property type="match status" value="1"/>
</dbReference>
<evidence type="ECO:0000256" key="14">
    <source>
        <dbReference type="PROSITE-ProRule" id="PRU00581"/>
    </source>
</evidence>
<feature type="transmembrane region" description="Helical" evidence="17">
    <location>
        <begin position="440"/>
        <end position="464"/>
    </location>
</feature>
<evidence type="ECO:0000256" key="7">
    <source>
        <dbReference type="ARBA" id="ARBA00022741"/>
    </source>
</evidence>
<evidence type="ECO:0000256" key="12">
    <source>
        <dbReference type="ARBA" id="ARBA00023242"/>
    </source>
</evidence>
<keyword evidence="9 13" id="KW-0067">ATP-binding</keyword>
<dbReference type="GO" id="GO:0015030">
    <property type="term" value="C:Cajal body"/>
    <property type="evidence" value="ECO:0007669"/>
    <property type="project" value="UniProtKB-SubCell"/>
</dbReference>
<proteinExistence type="inferred from homology"/>
<feature type="region of interest" description="LID" evidence="13">
    <location>
        <begin position="111"/>
        <end position="121"/>
    </location>
</feature>
<feature type="region of interest" description="Disordered" evidence="16">
    <location>
        <begin position="276"/>
        <end position="314"/>
    </location>
</feature>
<evidence type="ECO:0000259" key="18">
    <source>
        <dbReference type="PROSITE" id="PS51225"/>
    </source>
</evidence>
<feature type="binding site" evidence="13">
    <location>
        <position position="112"/>
    </location>
    <ligand>
        <name>ATP</name>
        <dbReference type="ChEBI" id="CHEBI:30616"/>
    </ligand>
</feature>
<dbReference type="GO" id="GO:0016887">
    <property type="term" value="F:ATP hydrolysis activity"/>
    <property type="evidence" value="ECO:0007669"/>
    <property type="project" value="UniProtKB-UniRule"/>
</dbReference>
<feature type="binding site" evidence="13">
    <location>
        <position position="20"/>
    </location>
    <ligand>
        <name>ATP</name>
        <dbReference type="ChEBI" id="CHEBI:30616"/>
    </ligand>
</feature>
<dbReference type="Gene3D" id="6.10.140.340">
    <property type="match status" value="1"/>
</dbReference>
<evidence type="ECO:0000256" key="11">
    <source>
        <dbReference type="ARBA" id="ARBA00023136"/>
    </source>
</evidence>
<comment type="catalytic activity">
    <reaction evidence="13">
        <text>ATP + H2O = ADP + phosphate + H(+)</text>
        <dbReference type="Rhea" id="RHEA:13065"/>
        <dbReference type="ChEBI" id="CHEBI:15377"/>
        <dbReference type="ChEBI" id="CHEBI:15378"/>
        <dbReference type="ChEBI" id="CHEBI:30616"/>
        <dbReference type="ChEBI" id="CHEBI:43474"/>
        <dbReference type="ChEBI" id="CHEBI:456216"/>
    </reaction>
</comment>
<dbReference type="EC" id="2.7.4.3" evidence="13"/>
<evidence type="ECO:0000256" key="6">
    <source>
        <dbReference type="ARBA" id="ARBA00022692"/>
    </source>
</evidence>
<feature type="binding site" evidence="13">
    <location>
        <position position="18"/>
    </location>
    <ligand>
        <name>ATP</name>
        <dbReference type="ChEBI" id="CHEBI:30616"/>
    </ligand>
</feature>
<comment type="similarity">
    <text evidence="15">Belongs to the ELL/occludin family.</text>
</comment>
<dbReference type="SUPFAM" id="SSF144292">
    <property type="entry name" value="occludin/ELL-like"/>
    <property type="match status" value="1"/>
</dbReference>
<comment type="caution">
    <text evidence="20">The sequence shown here is derived from an EMBL/GenBank/DDBJ whole genome shotgun (WGS) entry which is preliminary data.</text>
</comment>
<keyword evidence="11 14" id="KW-0472">Membrane</keyword>
<name>A0AAD8ZWW7_9TELE</name>
<feature type="binding site" evidence="13">
    <location>
        <position position="21"/>
    </location>
    <ligand>
        <name>ATP</name>
        <dbReference type="ChEBI" id="CHEBI:30616"/>
    </ligand>
</feature>
<dbReference type="GO" id="GO:0004017">
    <property type="term" value="F:AMP kinase activity"/>
    <property type="evidence" value="ECO:0007669"/>
    <property type="project" value="UniProtKB-UniRule"/>
</dbReference>
<keyword evidence="2 13" id="KW-0963">Cytoplasm</keyword>
<organism evidence="20 21">
    <name type="scientific">Electrophorus voltai</name>
    <dbReference type="NCBI Taxonomy" id="2609070"/>
    <lineage>
        <taxon>Eukaryota</taxon>
        <taxon>Metazoa</taxon>
        <taxon>Chordata</taxon>
        <taxon>Craniata</taxon>
        <taxon>Vertebrata</taxon>
        <taxon>Euteleostomi</taxon>
        <taxon>Actinopterygii</taxon>
        <taxon>Neopterygii</taxon>
        <taxon>Teleostei</taxon>
        <taxon>Ostariophysi</taxon>
        <taxon>Gymnotiformes</taxon>
        <taxon>Gymnotoidei</taxon>
        <taxon>Gymnotidae</taxon>
        <taxon>Electrophorus</taxon>
    </lineage>
</organism>
<feature type="domain" description="OCEL" evidence="19">
    <location>
        <begin position="621"/>
        <end position="732"/>
    </location>
</feature>
<evidence type="ECO:0000256" key="16">
    <source>
        <dbReference type="SAM" id="MobiDB-lite"/>
    </source>
</evidence>
<keyword evidence="10 17" id="KW-1133">Transmembrane helix</keyword>
<comment type="subcellular location">
    <subcellularLocation>
        <location evidence="13">Cytoplasm</location>
    </subcellularLocation>
    <subcellularLocation>
        <location evidence="13">Nucleus</location>
        <location evidence="13">Nucleoplasm</location>
    </subcellularLocation>
    <subcellularLocation>
        <location evidence="13">Nucleus</location>
        <location evidence="13">Cajal body</location>
    </subcellularLocation>
    <subcellularLocation>
        <location evidence="1">Membrane</location>
        <topology evidence="1">Multi-pass membrane protein</topology>
    </subcellularLocation>
    <text evidence="13">Displays widespread diffuse nucleoplasmic distribution but not detected in nucleoli. Detected in Cajal bodies but not in all cells.</text>
</comment>
<evidence type="ECO:0000256" key="2">
    <source>
        <dbReference type="ARBA" id="ARBA00022490"/>
    </source>
</evidence>
<reference evidence="20" key="1">
    <citation type="submission" date="2023-03" db="EMBL/GenBank/DDBJ databases">
        <title>Electrophorus voltai genome.</title>
        <authorList>
            <person name="Bian C."/>
        </authorList>
    </citation>
    <scope>NUCLEOTIDE SEQUENCE</scope>
    <source>
        <strain evidence="20">CB-2022</strain>
        <tissue evidence="20">Muscle</tissue>
    </source>
</reference>
<evidence type="ECO:0000259" key="19">
    <source>
        <dbReference type="PROSITE" id="PS51980"/>
    </source>
</evidence>
<dbReference type="EMBL" id="JAROKS010000001">
    <property type="protein sequence ID" value="KAK1806874.1"/>
    <property type="molecule type" value="Genomic_DNA"/>
</dbReference>
<dbReference type="Pfam" id="PF13238">
    <property type="entry name" value="AAA_18"/>
    <property type="match status" value="1"/>
</dbReference>
<dbReference type="InterPro" id="IPR020618">
    <property type="entry name" value="Adenyl_kinase_AK6"/>
</dbReference>
<comment type="caution">
    <text evidence="13">Lacks conserved residue(s) required for the propagation of feature annotation.</text>
</comment>
<keyword evidence="7 13" id="KW-0547">Nucleotide-binding</keyword>
<evidence type="ECO:0000256" key="5">
    <source>
        <dbReference type="ARBA" id="ARBA00022679"/>
    </source>
</evidence>
<evidence type="ECO:0000256" key="9">
    <source>
        <dbReference type="ARBA" id="ARBA00022840"/>
    </source>
</evidence>
<feature type="region of interest" description="NMPbind" evidence="13">
    <location>
        <begin position="36"/>
        <end position="59"/>
    </location>
</feature>
<accession>A0AAD8ZWW7</accession>
<dbReference type="Pfam" id="PF07303">
    <property type="entry name" value="Occludin_ELL"/>
    <property type="match status" value="1"/>
</dbReference>
<evidence type="ECO:0000256" key="17">
    <source>
        <dbReference type="SAM" id="Phobius"/>
    </source>
</evidence>
<feature type="domain" description="MARVEL" evidence="18">
    <location>
        <begin position="370"/>
        <end position="552"/>
    </location>
</feature>
<gene>
    <name evidence="13" type="primary">AK6</name>
    <name evidence="13" type="synonym">CINAP</name>
    <name evidence="20" type="ORF">P4O66_005355</name>
</gene>
<dbReference type="PROSITE" id="PS51980">
    <property type="entry name" value="OCEL"/>
    <property type="match status" value="1"/>
</dbReference>
<dbReference type="GO" id="GO:0005737">
    <property type="term" value="C:cytoplasm"/>
    <property type="evidence" value="ECO:0007669"/>
    <property type="project" value="UniProtKB-SubCell"/>
</dbReference>
<dbReference type="Pfam" id="PF01284">
    <property type="entry name" value="MARVEL"/>
    <property type="match status" value="1"/>
</dbReference>
<dbReference type="Proteomes" id="UP001239994">
    <property type="component" value="Unassembled WGS sequence"/>
</dbReference>
<feature type="transmembrane region" description="Helical" evidence="17">
    <location>
        <begin position="529"/>
        <end position="551"/>
    </location>
</feature>
<keyword evidence="6 14" id="KW-0812">Transmembrane</keyword>
<feature type="binding site" evidence="13">
    <location>
        <position position="16"/>
    </location>
    <ligand>
        <name>ATP</name>
        <dbReference type="ChEBI" id="CHEBI:30616"/>
    </ligand>
</feature>
<comment type="subunit">
    <text evidence="13">Monomer and homodimer. Interacts with small ribosomal subunit protein uS11. Not a structural component of 43S pre-ribosomes, but transiently interacts with them by binding to uS11. Interacts with COIL (via C-terminus).</text>
</comment>
<dbReference type="GO" id="GO:0016020">
    <property type="term" value="C:membrane"/>
    <property type="evidence" value="ECO:0007669"/>
    <property type="project" value="UniProtKB-SubCell"/>
</dbReference>
<dbReference type="Gene3D" id="3.40.50.300">
    <property type="entry name" value="P-loop containing nucleotide triphosphate hydrolases"/>
    <property type="match status" value="1"/>
</dbReference>
<keyword evidence="8 13" id="KW-0418">Kinase</keyword>
<dbReference type="InterPro" id="IPR010844">
    <property type="entry name" value="Occludin_ELL"/>
</dbReference>
<keyword evidence="12 13" id="KW-0539">Nucleus</keyword>
<dbReference type="InterPro" id="IPR027417">
    <property type="entry name" value="P-loop_NTPase"/>
</dbReference>
<feature type="binding site" evidence="13">
    <location>
        <position position="19"/>
    </location>
    <ligand>
        <name>ATP</name>
        <dbReference type="ChEBI" id="CHEBI:30616"/>
    </ligand>
</feature>
<feature type="region of interest" description="Disordered" evidence="16">
    <location>
        <begin position="210"/>
        <end position="251"/>
    </location>
</feature>
<evidence type="ECO:0000256" key="10">
    <source>
        <dbReference type="ARBA" id="ARBA00022989"/>
    </source>
</evidence>
<comment type="similarity">
    <text evidence="13">Belongs to the adenylate kinase family. AK6 subfamily.</text>
</comment>
<keyword evidence="3 13" id="KW-0690">Ribosome biogenesis</keyword>
<dbReference type="GO" id="GO:0006364">
    <property type="term" value="P:rRNA processing"/>
    <property type="evidence" value="ECO:0007669"/>
    <property type="project" value="UniProtKB-KW"/>
</dbReference>
<evidence type="ECO:0000256" key="15">
    <source>
        <dbReference type="PROSITE-ProRule" id="PRU01324"/>
    </source>
</evidence>
<evidence type="ECO:0000313" key="21">
    <source>
        <dbReference type="Proteomes" id="UP001239994"/>
    </source>
</evidence>
<feature type="transmembrane region" description="Helical" evidence="17">
    <location>
        <begin position="476"/>
        <end position="497"/>
    </location>
</feature>